<keyword evidence="6 8" id="KW-0472">Membrane</keyword>
<dbReference type="InterPro" id="IPR003689">
    <property type="entry name" value="ZIP"/>
</dbReference>
<protein>
    <recommendedName>
        <fullName evidence="11">Zinc/iron permease</fullName>
    </recommendedName>
</protein>
<gene>
    <name evidence="9" type="ORF">NSK_003025</name>
</gene>
<feature type="transmembrane region" description="Helical" evidence="8">
    <location>
        <begin position="12"/>
        <end position="29"/>
    </location>
</feature>
<dbReference type="GO" id="GO:0000139">
    <property type="term" value="C:Golgi membrane"/>
    <property type="evidence" value="ECO:0007669"/>
    <property type="project" value="UniProtKB-SubCell"/>
</dbReference>
<dbReference type="AlphaFoldDB" id="A0A4D9D7R3"/>
<reference evidence="9 10" key="1">
    <citation type="submission" date="2019-01" db="EMBL/GenBank/DDBJ databases">
        <title>Nuclear Genome Assembly of the Microalgal Biofuel strain Nannochloropsis salina CCMP1776.</title>
        <authorList>
            <person name="Hovde B."/>
        </authorList>
    </citation>
    <scope>NUCLEOTIDE SEQUENCE [LARGE SCALE GENOMIC DNA]</scope>
    <source>
        <strain evidence="9 10">CCMP1776</strain>
    </source>
</reference>
<evidence type="ECO:0000256" key="5">
    <source>
        <dbReference type="ARBA" id="ARBA00023034"/>
    </source>
</evidence>
<keyword evidence="4 8" id="KW-1133">Transmembrane helix</keyword>
<accession>A0A4D9D7R3</accession>
<evidence type="ECO:0000256" key="8">
    <source>
        <dbReference type="SAM" id="Phobius"/>
    </source>
</evidence>
<feature type="transmembrane region" description="Helical" evidence="8">
    <location>
        <begin position="366"/>
        <end position="388"/>
    </location>
</feature>
<name>A0A4D9D7R3_9STRA</name>
<keyword evidence="3 8" id="KW-0812">Transmembrane</keyword>
<proteinExistence type="predicted"/>
<dbReference type="PANTHER" id="PTHR16133">
    <property type="entry name" value="SOLUTE CARRIER FAMILY 39 ZINC TRANSPORTER , MEMBER 9-RELATED"/>
    <property type="match status" value="1"/>
</dbReference>
<dbReference type="GO" id="GO:0006829">
    <property type="term" value="P:zinc ion transport"/>
    <property type="evidence" value="ECO:0007669"/>
    <property type="project" value="InterPro"/>
</dbReference>
<dbReference type="EMBL" id="SDOX01000011">
    <property type="protein sequence ID" value="TFJ85515.1"/>
    <property type="molecule type" value="Genomic_DNA"/>
</dbReference>
<comment type="subcellular location">
    <subcellularLocation>
        <location evidence="1">Endomembrane system</location>
        <topology evidence="1">Multi-pass membrane protein</topology>
    </subcellularLocation>
    <subcellularLocation>
        <location evidence="2">Golgi apparatus membrane</location>
    </subcellularLocation>
</comment>
<dbReference type="PANTHER" id="PTHR16133:SF0">
    <property type="entry name" value="ZINC_IRON REGULATED TRANSPORTER-RELATED PROTEIN 102B, ISOFORM E"/>
    <property type="match status" value="1"/>
</dbReference>
<comment type="caution">
    <text evidence="9">The sequence shown here is derived from an EMBL/GenBank/DDBJ whole genome shotgun (WGS) entry which is preliminary data.</text>
</comment>
<feature type="transmembrane region" description="Helical" evidence="8">
    <location>
        <begin position="443"/>
        <end position="465"/>
    </location>
</feature>
<evidence type="ECO:0000313" key="9">
    <source>
        <dbReference type="EMBL" id="TFJ85515.1"/>
    </source>
</evidence>
<dbReference type="GO" id="GO:0046873">
    <property type="term" value="F:metal ion transmembrane transporter activity"/>
    <property type="evidence" value="ECO:0007669"/>
    <property type="project" value="InterPro"/>
</dbReference>
<sequence length="474" mass="50124">MAAGATSGRGGFVVLNLVLAALTLAVFLSTRRLKLAPSHVVVLNALSCGILVGAVLGIILPEGFEAQQAGGKGREASGIPILIGYAFQLLLDNVGTACRAGHHHHSSVLSGHPKHSPLPATPRDTGEYGMDEDSERLDSLTVEASAGRAQEGGNGRFLSDSRRTSSALRSPWSSEDENMVEMTSVEGVPPGVPPATRASHAHFPPPSTSAACRGGRQPGRRSNSPLDPQESHGHHYRPSQRTSKARDDGSLPALRGPSGPTLLGSGDGGSPQPAFLGLLVHCLADGVALGASSLGTSSLQLTVYLALMIHKLPVAFATGTLLAKSLAPRTGPGTLRPPHQGLAQTQLLEQEQEQYPSEQEQRAKSFLYHALAFSFASPLAALSTHLILRFQQRQQAKERAESPDHNTTFVGSGLLFSAGTFLYVSVGHIMPELLHSHEHVRNAFVTRAVVLLLLIMGMFAVPLLARLAPDHGFR</sequence>
<evidence type="ECO:0000256" key="3">
    <source>
        <dbReference type="ARBA" id="ARBA00022692"/>
    </source>
</evidence>
<feature type="compositionally biased region" description="Polar residues" evidence="7">
    <location>
        <begin position="164"/>
        <end position="173"/>
    </location>
</feature>
<dbReference type="Proteomes" id="UP000355283">
    <property type="component" value="Unassembled WGS sequence"/>
</dbReference>
<evidence type="ECO:0000256" key="4">
    <source>
        <dbReference type="ARBA" id="ARBA00022989"/>
    </source>
</evidence>
<evidence type="ECO:0000256" key="1">
    <source>
        <dbReference type="ARBA" id="ARBA00004127"/>
    </source>
</evidence>
<evidence type="ECO:0000256" key="2">
    <source>
        <dbReference type="ARBA" id="ARBA00004394"/>
    </source>
</evidence>
<organism evidence="9 10">
    <name type="scientific">Nannochloropsis salina CCMP1776</name>
    <dbReference type="NCBI Taxonomy" id="1027361"/>
    <lineage>
        <taxon>Eukaryota</taxon>
        <taxon>Sar</taxon>
        <taxon>Stramenopiles</taxon>
        <taxon>Ochrophyta</taxon>
        <taxon>Eustigmatophyceae</taxon>
        <taxon>Eustigmatales</taxon>
        <taxon>Monodopsidaceae</taxon>
        <taxon>Microchloropsis</taxon>
        <taxon>Microchloropsis salina</taxon>
    </lineage>
</organism>
<evidence type="ECO:0008006" key="11">
    <source>
        <dbReference type="Google" id="ProtNLM"/>
    </source>
</evidence>
<keyword evidence="10" id="KW-1185">Reference proteome</keyword>
<dbReference type="OrthoDB" id="19859at2759"/>
<feature type="transmembrane region" description="Helical" evidence="8">
    <location>
        <begin position="409"/>
        <end position="431"/>
    </location>
</feature>
<evidence type="ECO:0000256" key="7">
    <source>
        <dbReference type="SAM" id="MobiDB-lite"/>
    </source>
</evidence>
<dbReference type="Pfam" id="PF02535">
    <property type="entry name" value="Zip"/>
    <property type="match status" value="1"/>
</dbReference>
<feature type="transmembrane region" description="Helical" evidence="8">
    <location>
        <begin position="41"/>
        <end position="60"/>
    </location>
</feature>
<feature type="region of interest" description="Disordered" evidence="7">
    <location>
        <begin position="103"/>
        <end position="268"/>
    </location>
</feature>
<dbReference type="InterPro" id="IPR045891">
    <property type="entry name" value="ZIP9"/>
</dbReference>
<evidence type="ECO:0000256" key="6">
    <source>
        <dbReference type="ARBA" id="ARBA00023136"/>
    </source>
</evidence>
<keyword evidence="5" id="KW-0333">Golgi apparatus</keyword>
<evidence type="ECO:0000313" key="10">
    <source>
        <dbReference type="Proteomes" id="UP000355283"/>
    </source>
</evidence>